<organism evidence="1 2">
    <name type="scientific">Oculimacula yallundae</name>
    <dbReference type="NCBI Taxonomy" id="86028"/>
    <lineage>
        <taxon>Eukaryota</taxon>
        <taxon>Fungi</taxon>
        <taxon>Dikarya</taxon>
        <taxon>Ascomycota</taxon>
        <taxon>Pezizomycotina</taxon>
        <taxon>Leotiomycetes</taxon>
        <taxon>Helotiales</taxon>
        <taxon>Ploettnerulaceae</taxon>
        <taxon>Oculimacula</taxon>
    </lineage>
</organism>
<gene>
    <name evidence="1" type="ORF">VTL71DRAFT_2356</name>
</gene>
<accession>A0ABR4C8N3</accession>
<comment type="caution">
    <text evidence="1">The sequence shown here is derived from an EMBL/GenBank/DDBJ whole genome shotgun (WGS) entry which is preliminary data.</text>
</comment>
<dbReference type="Proteomes" id="UP001595075">
    <property type="component" value="Unassembled WGS sequence"/>
</dbReference>
<name>A0ABR4C8N3_9HELO</name>
<protein>
    <submittedName>
        <fullName evidence="1">Uncharacterized protein</fullName>
    </submittedName>
</protein>
<reference evidence="1 2" key="1">
    <citation type="journal article" date="2024" name="Commun. Biol.">
        <title>Comparative genomic analysis of thermophilic fungi reveals convergent evolutionary adaptations and gene losses.</title>
        <authorList>
            <person name="Steindorff A.S."/>
            <person name="Aguilar-Pontes M.V."/>
            <person name="Robinson A.J."/>
            <person name="Andreopoulos B."/>
            <person name="LaButti K."/>
            <person name="Kuo A."/>
            <person name="Mondo S."/>
            <person name="Riley R."/>
            <person name="Otillar R."/>
            <person name="Haridas S."/>
            <person name="Lipzen A."/>
            <person name="Grimwood J."/>
            <person name="Schmutz J."/>
            <person name="Clum A."/>
            <person name="Reid I.D."/>
            <person name="Moisan M.C."/>
            <person name="Butler G."/>
            <person name="Nguyen T.T.M."/>
            <person name="Dewar K."/>
            <person name="Conant G."/>
            <person name="Drula E."/>
            <person name="Henrissat B."/>
            <person name="Hansel C."/>
            <person name="Singer S."/>
            <person name="Hutchinson M.I."/>
            <person name="de Vries R.P."/>
            <person name="Natvig D.O."/>
            <person name="Powell A.J."/>
            <person name="Tsang A."/>
            <person name="Grigoriev I.V."/>
        </authorList>
    </citation>
    <scope>NUCLEOTIDE SEQUENCE [LARGE SCALE GENOMIC DNA]</scope>
    <source>
        <strain evidence="1 2">CBS 494.80</strain>
    </source>
</reference>
<keyword evidence="2" id="KW-1185">Reference proteome</keyword>
<evidence type="ECO:0000313" key="1">
    <source>
        <dbReference type="EMBL" id="KAL2066285.1"/>
    </source>
</evidence>
<dbReference type="EMBL" id="JAZHXI010000011">
    <property type="protein sequence ID" value="KAL2066285.1"/>
    <property type="molecule type" value="Genomic_DNA"/>
</dbReference>
<proteinExistence type="predicted"/>
<evidence type="ECO:0000313" key="2">
    <source>
        <dbReference type="Proteomes" id="UP001595075"/>
    </source>
</evidence>
<sequence length="163" mass="18772">MKAAIKSLKIRSIIDMLFALHCRDQHFSKEEHADHSRLMIESRASELWRKLKVPLECESFVSTSSINLVKGCSCMLELIALTAAPQDGRLRFHFLDLFMPTNVPAWFESLPDVPSNEKWVDSIAGGSDDAGELQREERGGSRRRGRYWRRWTRTFGHLVYGMC</sequence>